<proteinExistence type="predicted"/>
<organism evidence="1">
    <name type="scientific">Siphoviridae sp. ctBeL15</name>
    <dbReference type="NCBI Taxonomy" id="2825374"/>
    <lineage>
        <taxon>Viruses</taxon>
        <taxon>Duplodnaviria</taxon>
        <taxon>Heunggongvirae</taxon>
        <taxon>Uroviricota</taxon>
        <taxon>Caudoviricetes</taxon>
    </lineage>
</organism>
<reference evidence="1" key="1">
    <citation type="journal article" date="2021" name="Proc. Natl. Acad. Sci. U.S.A.">
        <title>A Catalog of Tens of Thousands of Viruses from Human Metagenomes Reveals Hidden Associations with Chronic Diseases.</title>
        <authorList>
            <person name="Tisza M.J."/>
            <person name="Buck C.B."/>
        </authorList>
    </citation>
    <scope>NUCLEOTIDE SEQUENCE</scope>
    <source>
        <strain evidence="1">CtBeL15</strain>
    </source>
</reference>
<accession>A0A8S5V0C3</accession>
<sequence length="125" mass="13829">MKIICTKEEFAAMLEVCGDRIKGDTCKVCPLYSACGGNKGIVKLCEIGEADCSQQQRAEQPSIFDIVCCDHEVKEMLIRQCISDQYEDNCKCCVLRGLCGCGKDEDNGGKSADITEFLKVWGERD</sequence>
<dbReference type="EMBL" id="BK016176">
    <property type="protein sequence ID" value="DAG00075.1"/>
    <property type="molecule type" value="Genomic_DNA"/>
</dbReference>
<name>A0A8S5V0C3_9CAUD</name>
<evidence type="ECO:0000313" key="1">
    <source>
        <dbReference type="EMBL" id="DAG00075.1"/>
    </source>
</evidence>
<protein>
    <submittedName>
        <fullName evidence="1">Uncharacterized protein</fullName>
    </submittedName>
</protein>